<comment type="caution">
    <text evidence="2">The sequence shown here is derived from an EMBL/GenBank/DDBJ whole genome shotgun (WGS) entry which is preliminary data.</text>
</comment>
<keyword evidence="3" id="KW-1185">Reference proteome</keyword>
<keyword evidence="1" id="KW-0472">Membrane</keyword>
<dbReference type="RefSeq" id="WP_012144566.1">
    <property type="nucleotide sequence ID" value="NZ_RXNU01000014.1"/>
</dbReference>
<evidence type="ECO:0000313" key="3">
    <source>
        <dbReference type="Proteomes" id="UP000267448"/>
    </source>
</evidence>
<proteinExistence type="predicted"/>
<keyword evidence="1" id="KW-1133">Transmembrane helix</keyword>
<gene>
    <name evidence="2" type="ORF">EKG38_20190</name>
</gene>
<accession>A0A431WPX0</accession>
<dbReference type="Proteomes" id="UP000267448">
    <property type="component" value="Unassembled WGS sequence"/>
</dbReference>
<dbReference type="OrthoDB" id="6400484at2"/>
<dbReference type="AlphaFoldDB" id="A0A431WPX0"/>
<feature type="transmembrane region" description="Helical" evidence="1">
    <location>
        <begin position="50"/>
        <end position="67"/>
    </location>
</feature>
<organism evidence="2 3">
    <name type="scientific">Shewanella canadensis</name>
    <dbReference type="NCBI Taxonomy" id="271096"/>
    <lineage>
        <taxon>Bacteria</taxon>
        <taxon>Pseudomonadati</taxon>
        <taxon>Pseudomonadota</taxon>
        <taxon>Gammaproteobacteria</taxon>
        <taxon>Alteromonadales</taxon>
        <taxon>Shewanellaceae</taxon>
        <taxon>Shewanella</taxon>
    </lineage>
</organism>
<sequence length="86" mass="10358">MYHIVKKNIYNRIFGEWMWERNILWLFSFLCMLDALMVSGDHYQNFLRDGAFHAGLLIGISGYLSELRYNFFKNLRNDELDDEAEK</sequence>
<dbReference type="EMBL" id="RXNU01000014">
    <property type="protein sequence ID" value="RTR37254.1"/>
    <property type="molecule type" value="Genomic_DNA"/>
</dbReference>
<protein>
    <submittedName>
        <fullName evidence="2">Uncharacterized protein</fullName>
    </submittedName>
</protein>
<reference evidence="2 3" key="1">
    <citation type="submission" date="2018-12" db="EMBL/GenBank/DDBJ databases">
        <authorList>
            <person name="Yu L."/>
        </authorList>
    </citation>
    <scope>NUCLEOTIDE SEQUENCE [LARGE SCALE GENOMIC DNA]</scope>
    <source>
        <strain evidence="2 3">HAW-EB2</strain>
    </source>
</reference>
<keyword evidence="1" id="KW-0812">Transmembrane</keyword>
<evidence type="ECO:0000256" key="1">
    <source>
        <dbReference type="SAM" id="Phobius"/>
    </source>
</evidence>
<evidence type="ECO:0000313" key="2">
    <source>
        <dbReference type="EMBL" id="RTR37254.1"/>
    </source>
</evidence>
<name>A0A431WPX0_9GAMM</name>